<accession>A0A5C6EDM9</accession>
<protein>
    <recommendedName>
        <fullName evidence="1">DUF1990 domain-containing protein</fullName>
    </recommendedName>
</protein>
<feature type="domain" description="DUF1990" evidence="1">
    <location>
        <begin position="31"/>
        <end position="193"/>
    </location>
</feature>
<gene>
    <name evidence="2" type="ORF">Poly59_55070</name>
</gene>
<proteinExistence type="predicted"/>
<organism evidence="2 3">
    <name type="scientific">Rubripirellula reticaptiva</name>
    <dbReference type="NCBI Taxonomy" id="2528013"/>
    <lineage>
        <taxon>Bacteria</taxon>
        <taxon>Pseudomonadati</taxon>
        <taxon>Planctomycetota</taxon>
        <taxon>Planctomycetia</taxon>
        <taxon>Pirellulales</taxon>
        <taxon>Pirellulaceae</taxon>
        <taxon>Rubripirellula</taxon>
    </lineage>
</organism>
<dbReference type="RefSeq" id="WP_146537053.1">
    <property type="nucleotide sequence ID" value="NZ_SJPX01000006.1"/>
</dbReference>
<dbReference type="Pfam" id="PF09348">
    <property type="entry name" value="DUF1990"/>
    <property type="match status" value="1"/>
</dbReference>
<comment type="caution">
    <text evidence="2">The sequence shown here is derived from an EMBL/GenBank/DDBJ whole genome shotgun (WGS) entry which is preliminary data.</text>
</comment>
<reference evidence="2 3" key="1">
    <citation type="submission" date="2019-02" db="EMBL/GenBank/DDBJ databases">
        <title>Deep-cultivation of Planctomycetes and their phenomic and genomic characterization uncovers novel biology.</title>
        <authorList>
            <person name="Wiegand S."/>
            <person name="Jogler M."/>
            <person name="Boedeker C."/>
            <person name="Pinto D."/>
            <person name="Vollmers J."/>
            <person name="Rivas-Marin E."/>
            <person name="Kohn T."/>
            <person name="Peeters S.H."/>
            <person name="Heuer A."/>
            <person name="Rast P."/>
            <person name="Oberbeckmann S."/>
            <person name="Bunk B."/>
            <person name="Jeske O."/>
            <person name="Meyerdierks A."/>
            <person name="Storesund J.E."/>
            <person name="Kallscheuer N."/>
            <person name="Luecker S."/>
            <person name="Lage O.M."/>
            <person name="Pohl T."/>
            <person name="Merkel B.J."/>
            <person name="Hornburger P."/>
            <person name="Mueller R.-W."/>
            <person name="Bruemmer F."/>
            <person name="Labrenz M."/>
            <person name="Spormann A.M."/>
            <person name="Op Den Camp H."/>
            <person name="Overmann J."/>
            <person name="Amann R."/>
            <person name="Jetten M.S.M."/>
            <person name="Mascher T."/>
            <person name="Medema M.H."/>
            <person name="Devos D.P."/>
            <person name="Kaster A.-K."/>
            <person name="Ovreas L."/>
            <person name="Rohde M."/>
            <person name="Galperin M.Y."/>
            <person name="Jogler C."/>
        </authorList>
    </citation>
    <scope>NUCLEOTIDE SEQUENCE [LARGE SCALE GENOMIC DNA]</scope>
    <source>
        <strain evidence="2 3">Poly59</strain>
    </source>
</reference>
<evidence type="ECO:0000259" key="1">
    <source>
        <dbReference type="Pfam" id="PF09348"/>
    </source>
</evidence>
<name>A0A5C6EDM9_9BACT</name>
<keyword evidence="3" id="KW-1185">Reference proteome</keyword>
<dbReference type="EMBL" id="SJPX01000006">
    <property type="protein sequence ID" value="TWU46534.1"/>
    <property type="molecule type" value="Genomic_DNA"/>
</dbReference>
<evidence type="ECO:0000313" key="3">
    <source>
        <dbReference type="Proteomes" id="UP000317977"/>
    </source>
</evidence>
<sequence length="207" mass="23735">MKSEPWWTEQLTQLHALSYNYDASEYVAGEPGWSVDHYECNVPSELPGPPQPDGSFETAKRILIAYKFPDPGRIVGYYDETADLAGRTMLLEAKFLWMRFIFGVRVSNVIDEESPNGSGELVTRYGYAYRTLEGHWEIGEMTYVVEKCATTGEVRILIDAYSKFDRIPNWFHRLGFKLLGRSVQKQFAKSCLQRLREMVVAELDSSP</sequence>
<dbReference type="AlphaFoldDB" id="A0A5C6EDM9"/>
<evidence type="ECO:0000313" key="2">
    <source>
        <dbReference type="EMBL" id="TWU46534.1"/>
    </source>
</evidence>
<dbReference type="Proteomes" id="UP000317977">
    <property type="component" value="Unassembled WGS sequence"/>
</dbReference>
<dbReference type="InterPro" id="IPR018960">
    <property type="entry name" value="DUF1990"/>
</dbReference>
<dbReference type="OrthoDB" id="120660at2"/>